<keyword evidence="1" id="KW-0472">Membrane</keyword>
<name>A0AAW0EMK2_9TRYP</name>
<protein>
    <submittedName>
        <fullName evidence="2">Uncharacterized protein</fullName>
    </submittedName>
</protein>
<reference evidence="2 3" key="1">
    <citation type="journal article" date="2021" name="MBio">
        <title>A New Model Trypanosomatid, Novymonas esmeraldas: Genomic Perception of Its 'Candidatus Pandoraea novymonadis' Endosymbiont.</title>
        <authorList>
            <person name="Zakharova A."/>
            <person name="Saura A."/>
            <person name="Butenko A."/>
            <person name="Podesvova L."/>
            <person name="Warmusova S."/>
            <person name="Kostygov A.Y."/>
            <person name="Nenarokova A."/>
            <person name="Lukes J."/>
            <person name="Opperdoes F.R."/>
            <person name="Yurchenko V."/>
        </authorList>
    </citation>
    <scope>NUCLEOTIDE SEQUENCE [LARGE SCALE GENOMIC DNA]</scope>
    <source>
        <strain evidence="2 3">E262AT.01</strain>
    </source>
</reference>
<gene>
    <name evidence="2" type="ORF">NESM_000357700</name>
</gene>
<dbReference type="EMBL" id="JAECZO010000036">
    <property type="protein sequence ID" value="KAK7194414.1"/>
    <property type="molecule type" value="Genomic_DNA"/>
</dbReference>
<feature type="transmembrane region" description="Helical" evidence="1">
    <location>
        <begin position="205"/>
        <end position="232"/>
    </location>
</feature>
<evidence type="ECO:0000256" key="1">
    <source>
        <dbReference type="SAM" id="Phobius"/>
    </source>
</evidence>
<proteinExistence type="predicted"/>
<keyword evidence="3" id="KW-1185">Reference proteome</keyword>
<dbReference type="Proteomes" id="UP001430356">
    <property type="component" value="Unassembled WGS sequence"/>
</dbReference>
<comment type="caution">
    <text evidence="2">The sequence shown here is derived from an EMBL/GenBank/DDBJ whole genome shotgun (WGS) entry which is preliminary data.</text>
</comment>
<dbReference type="AlphaFoldDB" id="A0AAW0EMK2"/>
<organism evidence="2 3">
    <name type="scientific">Novymonas esmeraldas</name>
    <dbReference type="NCBI Taxonomy" id="1808958"/>
    <lineage>
        <taxon>Eukaryota</taxon>
        <taxon>Discoba</taxon>
        <taxon>Euglenozoa</taxon>
        <taxon>Kinetoplastea</taxon>
        <taxon>Metakinetoplastina</taxon>
        <taxon>Trypanosomatida</taxon>
        <taxon>Trypanosomatidae</taxon>
        <taxon>Novymonas</taxon>
    </lineage>
</organism>
<evidence type="ECO:0000313" key="2">
    <source>
        <dbReference type="EMBL" id="KAK7194414.1"/>
    </source>
</evidence>
<sequence length="340" mass="35928">MSAARAGGARRERRRRSTATAPSTLICIILGVLLLTALSSAITTAAAASYDTSSYVNSDLAINYLLNGPKLILVAQIPSLTFSANDFGKKLFNLFSAASPTVRGSSCVTIVNWCGRKSNILNDTVSCNSSEVSLQINTNLPYVYTQVQLCAWDSALGSPALVDLRSAGVVANMSVASFPGVRDPDKKSGIFGNNSYVTKISSDAVVVYAVFGSLLGAALLAIIAISACICLCDSRQANRNKSIVDRAIAAVRLDHLAALSTGHHSQQQPPAATNFSEHYNLTVDTVNNGTADTSRASQYALNSPQASGYTTREGVASREMQDMGAARGREGDYAKGKELW</sequence>
<accession>A0AAW0EMK2</accession>
<evidence type="ECO:0000313" key="3">
    <source>
        <dbReference type="Proteomes" id="UP001430356"/>
    </source>
</evidence>
<keyword evidence="1" id="KW-1133">Transmembrane helix</keyword>
<keyword evidence="1" id="KW-0812">Transmembrane</keyword>